<dbReference type="PROSITE" id="PS50102">
    <property type="entry name" value="RRM"/>
    <property type="match status" value="1"/>
</dbReference>
<feature type="region of interest" description="Disordered" evidence="3">
    <location>
        <begin position="191"/>
        <end position="578"/>
    </location>
</feature>
<evidence type="ECO:0000313" key="6">
    <source>
        <dbReference type="Proteomes" id="UP000813461"/>
    </source>
</evidence>
<feature type="domain" description="RRM" evidence="4">
    <location>
        <begin position="121"/>
        <end position="197"/>
    </location>
</feature>
<feature type="compositionally biased region" description="Low complexity" evidence="3">
    <location>
        <begin position="532"/>
        <end position="547"/>
    </location>
</feature>
<evidence type="ECO:0000256" key="2">
    <source>
        <dbReference type="PROSITE-ProRule" id="PRU00176"/>
    </source>
</evidence>
<name>A0A8K0R2D5_9PLEO</name>
<dbReference type="Gene3D" id="3.30.70.330">
    <property type="match status" value="1"/>
</dbReference>
<protein>
    <recommendedName>
        <fullName evidence="4">RRM domain-containing protein</fullName>
    </recommendedName>
</protein>
<dbReference type="PANTHER" id="PTHR23236:SF11">
    <property type="entry name" value="EUKARYOTIC TRANSLATION INITIATION FACTOR 4H"/>
    <property type="match status" value="1"/>
</dbReference>
<dbReference type="FunFam" id="3.30.70.330:FF:000356">
    <property type="entry name" value="Translation initiation factor 4B"/>
    <property type="match status" value="1"/>
</dbReference>
<proteinExistence type="predicted"/>
<dbReference type="GO" id="GO:0005730">
    <property type="term" value="C:nucleolus"/>
    <property type="evidence" value="ECO:0007669"/>
    <property type="project" value="TreeGrafter"/>
</dbReference>
<sequence>MAKHCAPEKIAKRASLRHAAFFAPLCTATISRTPWLTISCAAPKKKQEKMSLGDFLGDQSLGSWADEMEDMPMPRGSSSGYGGDRPSYGSGGGFGSDRGASFADRGFAVREELPLPSKPPYTAHLGNLSFDATEGDVNDFFADCEVTNVRIVEDKLDRKPKGFGYVEFGSVEGLKKALNLSGTQFQGRNVRVSVAEPPKSDRPEAREITDWTRKGPLPDLPNQRRPSERGAGGFSRGGGGFDAASDAGSDRGERRRPPPFAGDGKERDFGNWERKGPLSPVPGAAPNSMAREGRQPSFQGGAREHRQSPAWGEGRADSGSRGPRREFEPAAERPQYERQPTAADSDNQWRTKMRPDAPASASPTGTPDASTPSSPAPAHAAPAGRPRLNLQKRTVSEAQPAPEATPSSNKPNPFGAARPIDTASREKEIEEKKQLELRQKKEADDKAREERKAKEAEKAAAAKESASAKGEDSEGKPKANVEILQREGEEGTAGGQDADANGEIVDDKAVKPQEVVRNPPKTEGAWRRKSNTPAAPEGTTAEATTTETLEDDGWSTVTKPAKNAKPRRGGPPARAIAS</sequence>
<dbReference type="EMBL" id="JAGMVJ010000013">
    <property type="protein sequence ID" value="KAH7083741.1"/>
    <property type="molecule type" value="Genomic_DNA"/>
</dbReference>
<dbReference type="OrthoDB" id="48651at2759"/>
<feature type="compositionally biased region" description="Basic and acidic residues" evidence="3">
    <location>
        <begin position="469"/>
        <end position="489"/>
    </location>
</feature>
<dbReference type="PANTHER" id="PTHR23236">
    <property type="entry name" value="EUKARYOTIC TRANSLATION INITIATION FACTOR 4B/4H"/>
    <property type="match status" value="1"/>
</dbReference>
<evidence type="ECO:0000256" key="3">
    <source>
        <dbReference type="SAM" id="MobiDB-lite"/>
    </source>
</evidence>
<evidence type="ECO:0000313" key="5">
    <source>
        <dbReference type="EMBL" id="KAH7083741.1"/>
    </source>
</evidence>
<evidence type="ECO:0000259" key="4">
    <source>
        <dbReference type="PROSITE" id="PS50102"/>
    </source>
</evidence>
<feature type="compositionally biased region" description="Low complexity" evidence="3">
    <location>
        <begin position="356"/>
        <end position="387"/>
    </location>
</feature>
<feature type="compositionally biased region" description="Gly residues" evidence="3">
    <location>
        <begin position="79"/>
        <end position="95"/>
    </location>
</feature>
<keyword evidence="1 2" id="KW-0694">RNA-binding</keyword>
<dbReference type="InterPro" id="IPR035979">
    <property type="entry name" value="RBD_domain_sf"/>
</dbReference>
<accession>A0A8K0R2D5</accession>
<dbReference type="GO" id="GO:0003723">
    <property type="term" value="F:RNA binding"/>
    <property type="evidence" value="ECO:0007669"/>
    <property type="project" value="UniProtKB-UniRule"/>
</dbReference>
<organism evidence="5 6">
    <name type="scientific">Paraphoma chrysanthemicola</name>
    <dbReference type="NCBI Taxonomy" id="798071"/>
    <lineage>
        <taxon>Eukaryota</taxon>
        <taxon>Fungi</taxon>
        <taxon>Dikarya</taxon>
        <taxon>Ascomycota</taxon>
        <taxon>Pezizomycotina</taxon>
        <taxon>Dothideomycetes</taxon>
        <taxon>Pleosporomycetidae</taxon>
        <taxon>Pleosporales</taxon>
        <taxon>Pleosporineae</taxon>
        <taxon>Phaeosphaeriaceae</taxon>
        <taxon>Paraphoma</taxon>
    </lineage>
</organism>
<feature type="region of interest" description="Disordered" evidence="3">
    <location>
        <begin position="72"/>
        <end position="95"/>
    </location>
</feature>
<feature type="compositionally biased region" description="Basic and acidic residues" evidence="3">
    <location>
        <begin position="314"/>
        <end position="336"/>
    </location>
</feature>
<evidence type="ECO:0000256" key="1">
    <source>
        <dbReference type="ARBA" id="ARBA00022884"/>
    </source>
</evidence>
<dbReference type="SUPFAM" id="SSF54928">
    <property type="entry name" value="RNA-binding domain, RBD"/>
    <property type="match status" value="1"/>
</dbReference>
<dbReference type="Pfam" id="PF00076">
    <property type="entry name" value="RRM_1"/>
    <property type="match status" value="1"/>
</dbReference>
<comment type="caution">
    <text evidence="5">The sequence shown here is derived from an EMBL/GenBank/DDBJ whole genome shotgun (WGS) entry which is preliminary data.</text>
</comment>
<dbReference type="SMART" id="SM00360">
    <property type="entry name" value="RRM"/>
    <property type="match status" value="1"/>
</dbReference>
<dbReference type="InterPro" id="IPR000504">
    <property type="entry name" value="RRM_dom"/>
</dbReference>
<reference evidence="5" key="1">
    <citation type="journal article" date="2021" name="Nat. Commun.">
        <title>Genetic determinants of endophytism in the Arabidopsis root mycobiome.</title>
        <authorList>
            <person name="Mesny F."/>
            <person name="Miyauchi S."/>
            <person name="Thiergart T."/>
            <person name="Pickel B."/>
            <person name="Atanasova L."/>
            <person name="Karlsson M."/>
            <person name="Huettel B."/>
            <person name="Barry K.W."/>
            <person name="Haridas S."/>
            <person name="Chen C."/>
            <person name="Bauer D."/>
            <person name="Andreopoulos W."/>
            <person name="Pangilinan J."/>
            <person name="LaButti K."/>
            <person name="Riley R."/>
            <person name="Lipzen A."/>
            <person name="Clum A."/>
            <person name="Drula E."/>
            <person name="Henrissat B."/>
            <person name="Kohler A."/>
            <person name="Grigoriev I.V."/>
            <person name="Martin F.M."/>
            <person name="Hacquard S."/>
        </authorList>
    </citation>
    <scope>NUCLEOTIDE SEQUENCE</scope>
    <source>
        <strain evidence="5">MPI-SDFR-AT-0120</strain>
    </source>
</reference>
<dbReference type="Proteomes" id="UP000813461">
    <property type="component" value="Unassembled WGS sequence"/>
</dbReference>
<feature type="compositionally biased region" description="Gly residues" evidence="3">
    <location>
        <begin position="230"/>
        <end position="241"/>
    </location>
</feature>
<keyword evidence="6" id="KW-1185">Reference proteome</keyword>
<feature type="compositionally biased region" description="Basic and acidic residues" evidence="3">
    <location>
        <begin position="198"/>
        <end position="213"/>
    </location>
</feature>
<dbReference type="AlphaFoldDB" id="A0A8K0R2D5"/>
<dbReference type="InterPro" id="IPR012677">
    <property type="entry name" value="Nucleotide-bd_a/b_plait_sf"/>
</dbReference>
<feature type="compositionally biased region" description="Basic and acidic residues" evidence="3">
    <location>
        <begin position="423"/>
        <end position="461"/>
    </location>
</feature>
<feature type="compositionally biased region" description="Basic and acidic residues" evidence="3">
    <location>
        <begin position="263"/>
        <end position="276"/>
    </location>
</feature>
<gene>
    <name evidence="5" type="ORF">FB567DRAFT_561731</name>
</gene>